<dbReference type="OrthoDB" id="310895at2759"/>
<dbReference type="InterPro" id="IPR016161">
    <property type="entry name" value="Ald_DH/histidinol_DH"/>
</dbReference>
<evidence type="ECO:0000259" key="9">
    <source>
        <dbReference type="Pfam" id="PF00171"/>
    </source>
</evidence>
<dbReference type="PROSITE" id="PS00687">
    <property type="entry name" value="ALDEHYDE_DEHYDR_GLU"/>
    <property type="match status" value="1"/>
</dbReference>
<keyword evidence="11" id="KW-1185">Reference proteome</keyword>
<dbReference type="EMBL" id="BDSP01000114">
    <property type="protein sequence ID" value="GAX17344.1"/>
    <property type="molecule type" value="Genomic_DNA"/>
</dbReference>
<dbReference type="InterPro" id="IPR016162">
    <property type="entry name" value="Ald_DH_N"/>
</dbReference>
<dbReference type="Gene3D" id="3.40.309.10">
    <property type="entry name" value="Aldehyde Dehydrogenase, Chain A, domain 2"/>
    <property type="match status" value="1"/>
</dbReference>
<dbReference type="GO" id="GO:0004777">
    <property type="term" value="F:succinate-semialdehyde dehydrogenase (NAD+) activity"/>
    <property type="evidence" value="ECO:0007669"/>
    <property type="project" value="UniProtKB-EC"/>
</dbReference>
<dbReference type="GO" id="GO:0009450">
    <property type="term" value="P:gamma-aminobutyric acid catabolic process"/>
    <property type="evidence" value="ECO:0007669"/>
    <property type="project" value="TreeGrafter"/>
</dbReference>
<dbReference type="PANTHER" id="PTHR43353">
    <property type="entry name" value="SUCCINATE-SEMIALDEHYDE DEHYDROGENASE, MITOCHONDRIAL"/>
    <property type="match status" value="1"/>
</dbReference>
<reference evidence="10 11" key="1">
    <citation type="journal article" date="2015" name="Plant Cell">
        <title>Oil accumulation by the oleaginous diatom Fistulifera solaris as revealed by the genome and transcriptome.</title>
        <authorList>
            <person name="Tanaka T."/>
            <person name="Maeda Y."/>
            <person name="Veluchamy A."/>
            <person name="Tanaka M."/>
            <person name="Abida H."/>
            <person name="Marechal E."/>
            <person name="Bowler C."/>
            <person name="Muto M."/>
            <person name="Sunaga Y."/>
            <person name="Tanaka M."/>
            <person name="Yoshino T."/>
            <person name="Taniguchi T."/>
            <person name="Fukuda Y."/>
            <person name="Nemoto M."/>
            <person name="Matsumoto M."/>
            <person name="Wong P.S."/>
            <person name="Aburatani S."/>
            <person name="Fujibuchi W."/>
        </authorList>
    </citation>
    <scope>NUCLEOTIDE SEQUENCE [LARGE SCALE GENOMIC DNA]</scope>
    <source>
        <strain evidence="10 11">JPCC DA0580</strain>
    </source>
</reference>
<dbReference type="InterPro" id="IPR016163">
    <property type="entry name" value="Ald_DH_C"/>
</dbReference>
<evidence type="ECO:0000256" key="4">
    <source>
        <dbReference type="ARBA" id="ARBA00019842"/>
    </source>
</evidence>
<dbReference type="InterPro" id="IPR015590">
    <property type="entry name" value="Aldehyde_DH_dom"/>
</dbReference>
<dbReference type="FunFam" id="3.40.309.10:FF:000004">
    <property type="entry name" value="Succinate-semialdehyde dehydrogenase I"/>
    <property type="match status" value="1"/>
</dbReference>
<comment type="similarity">
    <text evidence="2 8">Belongs to the aldehyde dehydrogenase family.</text>
</comment>
<sequence>MTTASVLSHINNHSLLQNWLQESSSSDTFQVHNPARPDEVVAYLSNKGRRETREAIATAAKALSSWRDDMTASDRAQKLKKWHSLIHENREDLAKIMTLESGKPLAESMSELTHGNSFVEWFAAEAVRQNGPGGGFQMPTTFTTEKGSPRGKVLGIKQAVGVAALITPWNFPLAMITRKGAPALAAGCTVVIKPSGRTPLTTLALQNLAQEAGIPAEVMQVVTAEHGTDIGHELCTNPGVAKVSFTGSTSVGKQLMEWSSSTVKHVSMELGGNAPFIVFEDADLDQAVRAAVASKFRNAGQTCVCADRFLLHDSIHDEFVERLLKKIDESIHVGDGMDEGTTMGPLITKSAASNTYETIQKAVKEGAKCVYGDVDEKPSGQFYNPTVLTNVSTESLVWHDENFGPVVPIRSFSNEEEALKVANDSNVGLASYFCTRDMSRAFRFAERLETGMVGVNDGIMSTCVAPFGGVKESGLGREGGSLGLEEYLETKYIFLNV</sequence>
<evidence type="ECO:0000256" key="3">
    <source>
        <dbReference type="ARBA" id="ARBA00013051"/>
    </source>
</evidence>
<evidence type="ECO:0000256" key="1">
    <source>
        <dbReference type="ARBA" id="ARBA00005176"/>
    </source>
</evidence>
<evidence type="ECO:0000256" key="8">
    <source>
        <dbReference type="RuleBase" id="RU003345"/>
    </source>
</evidence>
<gene>
    <name evidence="10" type="ORF">FisN_10Lh211</name>
</gene>
<dbReference type="FunFam" id="3.40.605.10:FF:000005">
    <property type="entry name" value="Succinate-semialdehyde dehydrogenase I"/>
    <property type="match status" value="1"/>
</dbReference>
<accession>A0A1Z5JTI4</accession>
<proteinExistence type="inferred from homology"/>
<dbReference type="Gene3D" id="3.40.605.10">
    <property type="entry name" value="Aldehyde Dehydrogenase, Chain A, domain 1"/>
    <property type="match status" value="1"/>
</dbReference>
<dbReference type="Pfam" id="PF00171">
    <property type="entry name" value="Aldedh"/>
    <property type="match status" value="1"/>
</dbReference>
<dbReference type="FunFam" id="3.40.605.10:FF:000026">
    <property type="entry name" value="Aldehyde dehydrogenase, putative"/>
    <property type="match status" value="1"/>
</dbReference>
<dbReference type="CDD" id="cd07103">
    <property type="entry name" value="ALDH_F5_SSADH_GabD"/>
    <property type="match status" value="1"/>
</dbReference>
<evidence type="ECO:0000313" key="11">
    <source>
        <dbReference type="Proteomes" id="UP000198406"/>
    </source>
</evidence>
<feature type="active site" evidence="7">
    <location>
        <position position="269"/>
    </location>
</feature>
<keyword evidence="5 8" id="KW-0560">Oxidoreductase</keyword>
<evidence type="ECO:0000256" key="5">
    <source>
        <dbReference type="ARBA" id="ARBA00023002"/>
    </source>
</evidence>
<dbReference type="EC" id="1.2.1.24" evidence="3"/>
<comment type="pathway">
    <text evidence="1">Amino-acid degradation; 4-aminobutanoate degradation.</text>
</comment>
<dbReference type="Proteomes" id="UP000198406">
    <property type="component" value="Unassembled WGS sequence"/>
</dbReference>
<organism evidence="10 11">
    <name type="scientific">Fistulifera solaris</name>
    <name type="common">Oleaginous diatom</name>
    <dbReference type="NCBI Taxonomy" id="1519565"/>
    <lineage>
        <taxon>Eukaryota</taxon>
        <taxon>Sar</taxon>
        <taxon>Stramenopiles</taxon>
        <taxon>Ochrophyta</taxon>
        <taxon>Bacillariophyta</taxon>
        <taxon>Bacillariophyceae</taxon>
        <taxon>Bacillariophycidae</taxon>
        <taxon>Naviculales</taxon>
        <taxon>Naviculaceae</taxon>
        <taxon>Fistulifera</taxon>
    </lineage>
</organism>
<protein>
    <recommendedName>
        <fullName evidence="4">Succinate-semialdehyde dehydrogenase, mitochondrial</fullName>
        <ecNumber evidence="3">1.2.1.24</ecNumber>
    </recommendedName>
    <alternativeName>
        <fullName evidence="6">NAD(+)-dependent succinic semialdehyde dehydrogenase</fullName>
    </alternativeName>
</protein>
<dbReference type="InterPro" id="IPR050740">
    <property type="entry name" value="Aldehyde_DH_Superfamily"/>
</dbReference>
<dbReference type="PANTHER" id="PTHR43353:SF5">
    <property type="entry name" value="SUCCINATE-SEMIALDEHYDE DEHYDROGENASE, MITOCHONDRIAL"/>
    <property type="match status" value="1"/>
</dbReference>
<dbReference type="InParanoid" id="A0A1Z5JTI4"/>
<comment type="caution">
    <text evidence="10">The sequence shown here is derived from an EMBL/GenBank/DDBJ whole genome shotgun (WGS) entry which is preliminary data.</text>
</comment>
<dbReference type="PROSITE" id="PS00070">
    <property type="entry name" value="ALDEHYDE_DEHYDR_CYS"/>
    <property type="match status" value="1"/>
</dbReference>
<evidence type="ECO:0000256" key="7">
    <source>
        <dbReference type="PROSITE-ProRule" id="PRU10007"/>
    </source>
</evidence>
<dbReference type="InterPro" id="IPR029510">
    <property type="entry name" value="Ald_DH_CS_GLU"/>
</dbReference>
<evidence type="ECO:0000256" key="2">
    <source>
        <dbReference type="ARBA" id="ARBA00009986"/>
    </source>
</evidence>
<dbReference type="InterPro" id="IPR016160">
    <property type="entry name" value="Ald_DH_CS_CYS"/>
</dbReference>
<name>A0A1Z5JTI4_FISSO</name>
<evidence type="ECO:0000256" key="6">
    <source>
        <dbReference type="ARBA" id="ARBA00030806"/>
    </source>
</evidence>
<evidence type="ECO:0000313" key="10">
    <source>
        <dbReference type="EMBL" id="GAX17344.1"/>
    </source>
</evidence>
<dbReference type="AlphaFoldDB" id="A0A1Z5JTI4"/>
<dbReference type="SUPFAM" id="SSF53720">
    <property type="entry name" value="ALDH-like"/>
    <property type="match status" value="1"/>
</dbReference>
<feature type="domain" description="Aldehyde dehydrogenase" evidence="9">
    <location>
        <begin position="23"/>
        <end position="493"/>
    </location>
</feature>